<name>A0A5S4WUU4_9BRAD</name>
<comment type="caution">
    <text evidence="1">The sequence shown here is derived from an EMBL/GenBank/DDBJ whole genome shotgun (WGS) entry which is preliminary data.</text>
</comment>
<dbReference type="RefSeq" id="WP_148750572.1">
    <property type="nucleotide sequence ID" value="NZ_VSSR01000016.1"/>
</dbReference>
<evidence type="ECO:0000313" key="2">
    <source>
        <dbReference type="Proteomes" id="UP000324853"/>
    </source>
</evidence>
<dbReference type="OrthoDB" id="9793188at2"/>
<dbReference type="Proteomes" id="UP000324853">
    <property type="component" value="Unassembled WGS sequence"/>
</dbReference>
<dbReference type="AlphaFoldDB" id="A0A5S4WUU4"/>
<protein>
    <submittedName>
        <fullName evidence="1">DUF4262 domain-containing protein</fullName>
    </submittedName>
</protein>
<gene>
    <name evidence="1" type="ORF">FXB38_09290</name>
</gene>
<dbReference type="Pfam" id="PF14081">
    <property type="entry name" value="DUF4262"/>
    <property type="match status" value="1"/>
</dbReference>
<dbReference type="EMBL" id="VSSR01000016">
    <property type="protein sequence ID" value="TYL85741.1"/>
    <property type="molecule type" value="Genomic_DNA"/>
</dbReference>
<dbReference type="InterPro" id="IPR025358">
    <property type="entry name" value="DUF4262"/>
</dbReference>
<sequence length="161" mass="18021">MLDSFVWPEPDGAPDEILFRNVREHGCHLMGIAAEAQAPAYVFSIGLYLNYAHAELVLFGLDPTDACAVINAVRDRAAAGQRYVAGDVCDDLPLDRKVCFVEVPLEVYDAYLGTAIWFYAKLPRPFPCLQIVWPDQDGRFPWEAGCDARLKDHQPLLRPLS</sequence>
<keyword evidence="2" id="KW-1185">Reference proteome</keyword>
<proteinExistence type="predicted"/>
<reference evidence="1 2" key="1">
    <citation type="submission" date="2019-08" db="EMBL/GenBank/DDBJ databases">
        <title>Bradyrhizobium hipponensis sp. nov., a rhizobium isolated from a Lupinus angustifolius root nodule in Tunisia.</title>
        <authorList>
            <person name="Off K."/>
            <person name="Rejili M."/>
            <person name="Mars M."/>
            <person name="Brachmann A."/>
            <person name="Marin M."/>
        </authorList>
    </citation>
    <scope>NUCLEOTIDE SEQUENCE [LARGE SCALE GENOMIC DNA]</scope>
    <source>
        <strain evidence="1 2">CTAW11</strain>
    </source>
</reference>
<evidence type="ECO:0000313" key="1">
    <source>
        <dbReference type="EMBL" id="TYL85741.1"/>
    </source>
</evidence>
<organism evidence="1 2">
    <name type="scientific">Bradyrhizobium cytisi</name>
    <dbReference type="NCBI Taxonomy" id="515489"/>
    <lineage>
        <taxon>Bacteria</taxon>
        <taxon>Pseudomonadati</taxon>
        <taxon>Pseudomonadota</taxon>
        <taxon>Alphaproteobacteria</taxon>
        <taxon>Hyphomicrobiales</taxon>
        <taxon>Nitrobacteraceae</taxon>
        <taxon>Bradyrhizobium</taxon>
    </lineage>
</organism>
<accession>A0A5S4WUU4</accession>